<dbReference type="Proteomes" id="UP000516173">
    <property type="component" value="Chromosome"/>
</dbReference>
<evidence type="ECO:0000313" key="3">
    <source>
        <dbReference type="Proteomes" id="UP000516173"/>
    </source>
</evidence>
<proteinExistence type="predicted"/>
<evidence type="ECO:0000313" key="2">
    <source>
        <dbReference type="EMBL" id="BCK53212.1"/>
    </source>
</evidence>
<keyword evidence="3" id="KW-1185">Reference proteome</keyword>
<dbReference type="AlphaFoldDB" id="A0A7G1KDB9"/>
<accession>A0A7G1KDB9</accession>
<protein>
    <submittedName>
        <fullName evidence="2">Uncharacterized protein</fullName>
    </submittedName>
</protein>
<name>A0A7G1KDB9_9NOCA</name>
<organism evidence="2 3">
    <name type="scientific">Nocardia wallacei</name>
    <dbReference type="NCBI Taxonomy" id="480035"/>
    <lineage>
        <taxon>Bacteria</taxon>
        <taxon>Bacillati</taxon>
        <taxon>Actinomycetota</taxon>
        <taxon>Actinomycetes</taxon>
        <taxon>Mycobacteriales</taxon>
        <taxon>Nocardiaceae</taxon>
        <taxon>Nocardia</taxon>
    </lineage>
</organism>
<dbReference type="EMBL" id="AP023396">
    <property type="protein sequence ID" value="BCK53212.1"/>
    <property type="molecule type" value="Genomic_DNA"/>
</dbReference>
<dbReference type="KEGG" id="nwl:NWFMUON74_09840"/>
<reference evidence="2 3" key="1">
    <citation type="submission" date="2020-08" db="EMBL/GenBank/DDBJ databases">
        <title>Genome Sequencing of Nocardia wallacei strain FMUON74 and assembly.</title>
        <authorList>
            <person name="Toyokawa M."/>
            <person name="Uesaka K."/>
        </authorList>
    </citation>
    <scope>NUCLEOTIDE SEQUENCE [LARGE SCALE GENOMIC DNA]</scope>
    <source>
        <strain evidence="2 3">FMUON74</strain>
    </source>
</reference>
<sequence length="72" mass="8002">MLIHEQARLIECVSPTVHFAGTDPTQLVEATNLLTTPLAPDVCAGVARLVERDHRYQPERSPMTRPPGNRAR</sequence>
<gene>
    <name evidence="2" type="ORF">NWFMUON74_09840</name>
</gene>
<evidence type="ECO:0000256" key="1">
    <source>
        <dbReference type="SAM" id="MobiDB-lite"/>
    </source>
</evidence>
<feature type="region of interest" description="Disordered" evidence="1">
    <location>
        <begin position="53"/>
        <end position="72"/>
    </location>
</feature>